<organism evidence="2">
    <name type="scientific">Anguilla anguilla</name>
    <name type="common">European freshwater eel</name>
    <name type="synonym">Muraena anguilla</name>
    <dbReference type="NCBI Taxonomy" id="7936"/>
    <lineage>
        <taxon>Eukaryota</taxon>
        <taxon>Metazoa</taxon>
        <taxon>Chordata</taxon>
        <taxon>Craniata</taxon>
        <taxon>Vertebrata</taxon>
        <taxon>Euteleostomi</taxon>
        <taxon>Actinopterygii</taxon>
        <taxon>Neopterygii</taxon>
        <taxon>Teleostei</taxon>
        <taxon>Anguilliformes</taxon>
        <taxon>Anguillidae</taxon>
        <taxon>Anguilla</taxon>
    </lineage>
</organism>
<dbReference type="EMBL" id="GBXM01097300">
    <property type="protein sequence ID" value="JAH11277.1"/>
    <property type="molecule type" value="Transcribed_RNA"/>
</dbReference>
<feature type="chain" id="PRO_5002430966" description="Chemokine interleukin-8-like domain-containing protein" evidence="1">
    <location>
        <begin position="21"/>
        <end position="41"/>
    </location>
</feature>
<protein>
    <recommendedName>
        <fullName evidence="3">Chemokine interleukin-8-like domain-containing protein</fullName>
    </recommendedName>
</protein>
<reference evidence="2" key="2">
    <citation type="journal article" date="2015" name="Fish Shellfish Immunol.">
        <title>Early steps in the European eel (Anguilla anguilla)-Vibrio vulnificus interaction in the gills: Role of the RtxA13 toxin.</title>
        <authorList>
            <person name="Callol A."/>
            <person name="Pajuelo D."/>
            <person name="Ebbesson L."/>
            <person name="Teles M."/>
            <person name="MacKenzie S."/>
            <person name="Amaro C."/>
        </authorList>
    </citation>
    <scope>NUCLEOTIDE SEQUENCE</scope>
</reference>
<evidence type="ECO:0000256" key="1">
    <source>
        <dbReference type="SAM" id="SignalP"/>
    </source>
</evidence>
<proteinExistence type="predicted"/>
<evidence type="ECO:0008006" key="3">
    <source>
        <dbReference type="Google" id="ProtNLM"/>
    </source>
</evidence>
<feature type="signal peptide" evidence="1">
    <location>
        <begin position="1"/>
        <end position="20"/>
    </location>
</feature>
<name>A0A0E9Q452_ANGAN</name>
<evidence type="ECO:0000313" key="2">
    <source>
        <dbReference type="EMBL" id="JAH11277.1"/>
    </source>
</evidence>
<accession>A0A0E9Q452</accession>
<keyword evidence="1" id="KW-0732">Signal</keyword>
<dbReference type="AlphaFoldDB" id="A0A0E9Q452"/>
<sequence>MVEQWILLSIIAVLTCCVKAKVSSMYVQALRDGKRCVTATG</sequence>
<reference evidence="2" key="1">
    <citation type="submission" date="2014-11" db="EMBL/GenBank/DDBJ databases">
        <authorList>
            <person name="Amaro Gonzalez C."/>
        </authorList>
    </citation>
    <scope>NUCLEOTIDE SEQUENCE</scope>
</reference>